<dbReference type="SUPFAM" id="SSF55874">
    <property type="entry name" value="ATPase domain of HSP90 chaperone/DNA topoisomerase II/histidine kinase"/>
    <property type="match status" value="1"/>
</dbReference>
<dbReference type="Pfam" id="PF13581">
    <property type="entry name" value="HATPase_c_2"/>
    <property type="match status" value="1"/>
</dbReference>
<protein>
    <submittedName>
        <fullName evidence="3">ATP-binding protein</fullName>
    </submittedName>
</protein>
<gene>
    <name evidence="3" type="ORF">FCI23_47245</name>
</gene>
<evidence type="ECO:0000256" key="1">
    <source>
        <dbReference type="ARBA" id="ARBA00022527"/>
    </source>
</evidence>
<keyword evidence="1" id="KW-0723">Serine/threonine-protein kinase</keyword>
<dbReference type="Gene3D" id="3.30.565.10">
    <property type="entry name" value="Histidine kinase-like ATPase, C-terminal domain"/>
    <property type="match status" value="1"/>
</dbReference>
<dbReference type="AlphaFoldDB" id="A0A4U0RSG9"/>
<reference evidence="3 4" key="1">
    <citation type="submission" date="2019-04" db="EMBL/GenBank/DDBJ databases">
        <title>Streptomyces oryziradicis sp. nov., a novel actinomycete isolated from rhizosphere soil of rice (Oryza sativa L.).</title>
        <authorList>
            <person name="Li C."/>
        </authorList>
    </citation>
    <scope>NUCLEOTIDE SEQUENCE [LARGE SCALE GENOMIC DNA]</scope>
    <source>
        <strain evidence="3 4">NEAU-C40</strain>
    </source>
</reference>
<keyword evidence="1" id="KW-0418">Kinase</keyword>
<evidence type="ECO:0000313" key="4">
    <source>
        <dbReference type="Proteomes" id="UP000305778"/>
    </source>
</evidence>
<keyword evidence="3" id="KW-0547">Nucleotide-binding</keyword>
<dbReference type="RefSeq" id="WP_136730199.1">
    <property type="nucleotide sequence ID" value="NZ_SUMC01000119.1"/>
</dbReference>
<dbReference type="GO" id="GO:0004674">
    <property type="term" value="F:protein serine/threonine kinase activity"/>
    <property type="evidence" value="ECO:0007669"/>
    <property type="project" value="UniProtKB-KW"/>
</dbReference>
<feature type="domain" description="Histidine kinase/HSP90-like ATPase" evidence="2">
    <location>
        <begin position="22"/>
        <end position="129"/>
    </location>
</feature>
<evidence type="ECO:0000259" key="2">
    <source>
        <dbReference type="Pfam" id="PF13581"/>
    </source>
</evidence>
<dbReference type="OrthoDB" id="4284922at2"/>
<keyword evidence="4" id="KW-1185">Reference proteome</keyword>
<keyword evidence="3" id="KW-0067">ATP-binding</keyword>
<dbReference type="PANTHER" id="PTHR35526">
    <property type="entry name" value="ANTI-SIGMA-F FACTOR RSBW-RELATED"/>
    <property type="match status" value="1"/>
</dbReference>
<dbReference type="InterPro" id="IPR036890">
    <property type="entry name" value="HATPase_C_sf"/>
</dbReference>
<accession>A0A4U0RSG9</accession>
<dbReference type="EMBL" id="SUMC01000119">
    <property type="protein sequence ID" value="TJZ99015.1"/>
    <property type="molecule type" value="Genomic_DNA"/>
</dbReference>
<dbReference type="CDD" id="cd16936">
    <property type="entry name" value="HATPase_RsbW-like"/>
    <property type="match status" value="1"/>
</dbReference>
<name>A0A4U0RSG9_9ACTN</name>
<dbReference type="GO" id="GO:0005524">
    <property type="term" value="F:ATP binding"/>
    <property type="evidence" value="ECO:0007669"/>
    <property type="project" value="UniProtKB-KW"/>
</dbReference>
<comment type="caution">
    <text evidence="3">The sequence shown here is derived from an EMBL/GenBank/DDBJ whole genome shotgun (WGS) entry which is preliminary data.</text>
</comment>
<evidence type="ECO:0000313" key="3">
    <source>
        <dbReference type="EMBL" id="TJZ99015.1"/>
    </source>
</evidence>
<sequence>MRDINNARDPTYTVRVWALTFSGRPEEVGRARRWTLDILDGCARADDAALIVSELGANAVVHTDSGRGPGTFEVSLARSDHVITISVTDCGGTTTAPRVECPDEEATHGRGLGMVAVLAADVWVDGDHDSRTITAELPIPTSPPAP</sequence>
<dbReference type="InterPro" id="IPR003594">
    <property type="entry name" value="HATPase_dom"/>
</dbReference>
<keyword evidence="1" id="KW-0808">Transferase</keyword>
<proteinExistence type="predicted"/>
<dbReference type="Proteomes" id="UP000305778">
    <property type="component" value="Unassembled WGS sequence"/>
</dbReference>
<dbReference type="PANTHER" id="PTHR35526:SF3">
    <property type="entry name" value="ANTI-SIGMA-F FACTOR RSBW"/>
    <property type="match status" value="1"/>
</dbReference>
<organism evidence="3 4">
    <name type="scientific">Actinacidiphila oryziradicis</name>
    <dbReference type="NCBI Taxonomy" id="2571141"/>
    <lineage>
        <taxon>Bacteria</taxon>
        <taxon>Bacillati</taxon>
        <taxon>Actinomycetota</taxon>
        <taxon>Actinomycetes</taxon>
        <taxon>Kitasatosporales</taxon>
        <taxon>Streptomycetaceae</taxon>
        <taxon>Actinacidiphila</taxon>
    </lineage>
</organism>
<dbReference type="InterPro" id="IPR050267">
    <property type="entry name" value="Anti-sigma-factor_SerPK"/>
</dbReference>